<evidence type="ECO:0000313" key="2">
    <source>
        <dbReference type="EMBL" id="KAK9837459.1"/>
    </source>
</evidence>
<feature type="transmembrane region" description="Helical" evidence="1">
    <location>
        <begin position="163"/>
        <end position="184"/>
    </location>
</feature>
<dbReference type="Proteomes" id="UP001445335">
    <property type="component" value="Unassembled WGS sequence"/>
</dbReference>
<dbReference type="PANTHER" id="PTHR35136:SF1">
    <property type="entry name" value="CYCLOEUCALENOL CYCLOISOMERASE"/>
    <property type="match status" value="1"/>
</dbReference>
<feature type="transmembrane region" description="Helical" evidence="1">
    <location>
        <begin position="25"/>
        <end position="48"/>
    </location>
</feature>
<dbReference type="AlphaFoldDB" id="A0AAW1RUQ9"/>
<comment type="caution">
    <text evidence="2">The sequence shown here is derived from an EMBL/GenBank/DDBJ whole genome shotgun (WGS) entry which is preliminary data.</text>
</comment>
<keyword evidence="1" id="KW-1133">Transmembrane helix</keyword>
<organism evidence="2 3">
    <name type="scientific">Elliptochloris bilobata</name>
    <dbReference type="NCBI Taxonomy" id="381761"/>
    <lineage>
        <taxon>Eukaryota</taxon>
        <taxon>Viridiplantae</taxon>
        <taxon>Chlorophyta</taxon>
        <taxon>core chlorophytes</taxon>
        <taxon>Trebouxiophyceae</taxon>
        <taxon>Trebouxiophyceae incertae sedis</taxon>
        <taxon>Elliptochloris clade</taxon>
        <taxon>Elliptochloris</taxon>
    </lineage>
</organism>
<keyword evidence="3" id="KW-1185">Reference proteome</keyword>
<protein>
    <recommendedName>
        <fullName evidence="4">Cycloeucalenol cycloisomerase</fullName>
    </recommendedName>
</protein>
<reference evidence="2 3" key="1">
    <citation type="journal article" date="2024" name="Nat. Commun.">
        <title>Phylogenomics reveals the evolutionary origins of lichenization in chlorophyte algae.</title>
        <authorList>
            <person name="Puginier C."/>
            <person name="Libourel C."/>
            <person name="Otte J."/>
            <person name="Skaloud P."/>
            <person name="Haon M."/>
            <person name="Grisel S."/>
            <person name="Petersen M."/>
            <person name="Berrin J.G."/>
            <person name="Delaux P.M."/>
            <person name="Dal Grande F."/>
            <person name="Keller J."/>
        </authorList>
    </citation>
    <scope>NUCLEOTIDE SEQUENCE [LARGE SCALE GENOMIC DNA]</scope>
    <source>
        <strain evidence="2 3">SAG 245.80</strain>
    </source>
</reference>
<keyword evidence="1" id="KW-0472">Membrane</keyword>
<dbReference type="EMBL" id="JALJOU010000021">
    <property type="protein sequence ID" value="KAK9837459.1"/>
    <property type="molecule type" value="Genomic_DNA"/>
</dbReference>
<proteinExistence type="predicted"/>
<feature type="transmembrane region" description="Helical" evidence="1">
    <location>
        <begin position="131"/>
        <end position="151"/>
    </location>
</feature>
<evidence type="ECO:0000256" key="1">
    <source>
        <dbReference type="SAM" id="Phobius"/>
    </source>
</evidence>
<gene>
    <name evidence="2" type="ORF">WJX81_004082</name>
</gene>
<dbReference type="PANTHER" id="PTHR35136">
    <property type="entry name" value="CYCLOEUCALENOL CYCLOISOMERASE"/>
    <property type="match status" value="1"/>
</dbReference>
<name>A0AAW1RUQ9_9CHLO</name>
<feature type="transmembrane region" description="Helical" evidence="1">
    <location>
        <begin position="87"/>
        <end position="111"/>
    </location>
</feature>
<feature type="transmembrane region" description="Helical" evidence="1">
    <location>
        <begin position="54"/>
        <end position="75"/>
    </location>
</feature>
<feature type="transmembrane region" description="Helical" evidence="1">
    <location>
        <begin position="204"/>
        <end position="225"/>
    </location>
</feature>
<sequence length="279" mass="31128">MGAKNGSKEASLWFSSNQGKRWTEALFLAYSPFWITWALCIVVPLRLYERCDEAGYMAIGLAAALPCVALPWALGGPERSKPLGQRYWVKANLWVALFSFVGNYFWTHYFYDLLGAVYTFPSWQLNGVPLPLYFMTHAYFCFYHALSNVVLRRVRRAVAGAQPPLAAAAFAAAVFALAYVTAFMETATIAHFPYYTFKDRGRMYTLGSLFYAIYFFVSFPAFLAMDEGPRERWSLARAAGDALGAGMLVTILLDAWRLGIGAIDGSGPQASTAVPWMRT</sequence>
<evidence type="ECO:0008006" key="4">
    <source>
        <dbReference type="Google" id="ProtNLM"/>
    </source>
</evidence>
<evidence type="ECO:0000313" key="3">
    <source>
        <dbReference type="Proteomes" id="UP001445335"/>
    </source>
</evidence>
<dbReference type="InterPro" id="IPR020532">
    <property type="entry name" value="Cycloeucalenol_cycloisomerase"/>
</dbReference>
<accession>A0AAW1RUQ9</accession>
<keyword evidence="1" id="KW-0812">Transmembrane</keyword>
<dbReference type="GO" id="GO:0047793">
    <property type="term" value="F:cycloeucalenol cycloisomerase activity"/>
    <property type="evidence" value="ECO:0007669"/>
    <property type="project" value="InterPro"/>
</dbReference>